<dbReference type="InterPro" id="IPR036388">
    <property type="entry name" value="WH-like_DNA-bd_sf"/>
</dbReference>
<dbReference type="PANTHER" id="PTHR30118:SF15">
    <property type="entry name" value="TRANSCRIPTIONAL REGULATORY PROTEIN"/>
    <property type="match status" value="1"/>
</dbReference>
<dbReference type="Pfam" id="PF03466">
    <property type="entry name" value="LysR_substrate"/>
    <property type="match status" value="1"/>
</dbReference>
<keyword evidence="2" id="KW-0536">Nodulation</keyword>
<dbReference type="CDD" id="cd00090">
    <property type="entry name" value="HTH_ARSR"/>
    <property type="match status" value="1"/>
</dbReference>
<dbReference type="InterPro" id="IPR000847">
    <property type="entry name" value="LysR_HTH_N"/>
</dbReference>
<proteinExistence type="inferred from homology"/>
<keyword evidence="8" id="KW-1185">Reference proteome</keyword>
<accession>A0ABQ3EJI7</accession>
<dbReference type="Gene3D" id="1.10.10.10">
    <property type="entry name" value="Winged helix-like DNA-binding domain superfamily/Winged helix DNA-binding domain"/>
    <property type="match status" value="1"/>
</dbReference>
<sequence length="292" mass="32366">MSKINRVDLKQLRILQALLRERSASRAGDAVGLTQQAVSDQLRKLRDVFDDPLFVRRSNGLTATPLAEKLQLKVDRILKEIDGLLQPDEFDPARVEGKIVIAATDYAQQAILPELLQEMLLQAPRLKIEVQDFDAAKSRDQMAAGQIDICIGFPDSFPENFPSVPLLRESYSCVAAKDLDLTNKSLTLETVADLPQITVAPDNLVTSWFKEAGFAPNIVVSAPCFSAVPKYLVTTQTIAFLPSRIPLNPGIEHIALDDCPIEFEIVAAWHIRADNDPLLNWLIRLLQSACAD</sequence>
<dbReference type="PANTHER" id="PTHR30118">
    <property type="entry name" value="HTH-TYPE TRANSCRIPTIONAL REGULATOR LEUO-RELATED"/>
    <property type="match status" value="1"/>
</dbReference>
<dbReference type="EMBL" id="BMXE01000007">
    <property type="protein sequence ID" value="GHB43027.1"/>
    <property type="molecule type" value="Genomic_DNA"/>
</dbReference>
<dbReference type="Gene3D" id="3.40.190.10">
    <property type="entry name" value="Periplasmic binding protein-like II"/>
    <property type="match status" value="2"/>
</dbReference>
<name>A0ABQ3EJI7_9HYPH</name>
<dbReference type="PROSITE" id="PS50931">
    <property type="entry name" value="HTH_LYSR"/>
    <property type="match status" value="1"/>
</dbReference>
<keyword evidence="5" id="KW-0804">Transcription</keyword>
<dbReference type="InterPro" id="IPR011991">
    <property type="entry name" value="ArsR-like_HTH"/>
</dbReference>
<comment type="similarity">
    <text evidence="1">Belongs to the LysR transcriptional regulatory family.</text>
</comment>
<dbReference type="InterPro" id="IPR036390">
    <property type="entry name" value="WH_DNA-bd_sf"/>
</dbReference>
<dbReference type="SUPFAM" id="SSF53850">
    <property type="entry name" value="Periplasmic binding protein-like II"/>
    <property type="match status" value="1"/>
</dbReference>
<keyword evidence="3" id="KW-0805">Transcription regulation</keyword>
<evidence type="ECO:0000256" key="2">
    <source>
        <dbReference type="ARBA" id="ARBA00022458"/>
    </source>
</evidence>
<dbReference type="InterPro" id="IPR005119">
    <property type="entry name" value="LysR_subst-bd"/>
</dbReference>
<keyword evidence="4" id="KW-0238">DNA-binding</keyword>
<dbReference type="Pfam" id="PF00126">
    <property type="entry name" value="HTH_1"/>
    <property type="match status" value="1"/>
</dbReference>
<dbReference type="SUPFAM" id="SSF46785">
    <property type="entry name" value="Winged helix' DNA-binding domain"/>
    <property type="match status" value="1"/>
</dbReference>
<gene>
    <name evidence="7" type="ORF">GCM10007094_35500</name>
</gene>
<comment type="caution">
    <text evidence="7">The sequence shown here is derived from an EMBL/GenBank/DDBJ whole genome shotgun (WGS) entry which is preliminary data.</text>
</comment>
<feature type="domain" description="HTH lysR-type" evidence="6">
    <location>
        <begin position="7"/>
        <end position="64"/>
    </location>
</feature>
<evidence type="ECO:0000256" key="3">
    <source>
        <dbReference type="ARBA" id="ARBA00023015"/>
    </source>
</evidence>
<evidence type="ECO:0000259" key="6">
    <source>
        <dbReference type="PROSITE" id="PS50931"/>
    </source>
</evidence>
<protein>
    <submittedName>
        <fullName evidence="7">Transcriptional regulator</fullName>
    </submittedName>
</protein>
<dbReference type="InterPro" id="IPR050389">
    <property type="entry name" value="LysR-type_TF"/>
</dbReference>
<evidence type="ECO:0000256" key="5">
    <source>
        <dbReference type="ARBA" id="ARBA00023163"/>
    </source>
</evidence>
<evidence type="ECO:0000313" key="7">
    <source>
        <dbReference type="EMBL" id="GHB43027.1"/>
    </source>
</evidence>
<evidence type="ECO:0000256" key="1">
    <source>
        <dbReference type="ARBA" id="ARBA00009437"/>
    </source>
</evidence>
<dbReference type="Proteomes" id="UP000637980">
    <property type="component" value="Unassembled WGS sequence"/>
</dbReference>
<reference evidence="8" key="1">
    <citation type="journal article" date="2019" name="Int. J. Syst. Evol. Microbiol.">
        <title>The Global Catalogue of Microorganisms (GCM) 10K type strain sequencing project: providing services to taxonomists for standard genome sequencing and annotation.</title>
        <authorList>
            <consortium name="The Broad Institute Genomics Platform"/>
            <consortium name="The Broad Institute Genome Sequencing Center for Infectious Disease"/>
            <person name="Wu L."/>
            <person name="Ma J."/>
        </authorList>
    </citation>
    <scope>NUCLEOTIDE SEQUENCE [LARGE SCALE GENOMIC DNA]</scope>
    <source>
        <strain evidence="8">KCTC 12861</strain>
    </source>
</reference>
<organism evidence="7 8">
    <name type="scientific">Pseudovibrio japonicus</name>
    <dbReference type="NCBI Taxonomy" id="366534"/>
    <lineage>
        <taxon>Bacteria</taxon>
        <taxon>Pseudomonadati</taxon>
        <taxon>Pseudomonadota</taxon>
        <taxon>Alphaproteobacteria</taxon>
        <taxon>Hyphomicrobiales</taxon>
        <taxon>Stappiaceae</taxon>
        <taxon>Pseudovibrio</taxon>
    </lineage>
</organism>
<evidence type="ECO:0000256" key="4">
    <source>
        <dbReference type="ARBA" id="ARBA00023125"/>
    </source>
</evidence>
<evidence type="ECO:0000313" key="8">
    <source>
        <dbReference type="Proteomes" id="UP000637980"/>
    </source>
</evidence>